<dbReference type="KEGG" id="phb:HYN04_11440"/>
<keyword evidence="3" id="KW-1185">Reference proteome</keyword>
<dbReference type="EMBL" id="CP029479">
    <property type="protein sequence ID" value="AWM78311.1"/>
    <property type="molecule type" value="Genomic_DNA"/>
</dbReference>
<gene>
    <name evidence="2" type="ORF">HYN04_11440</name>
</gene>
<protein>
    <submittedName>
        <fullName evidence="2">N-acetyltransferase</fullName>
    </submittedName>
</protein>
<dbReference type="RefSeq" id="WP_110450877.1">
    <property type="nucleotide sequence ID" value="NZ_CP029479.1"/>
</dbReference>
<dbReference type="AlphaFoldDB" id="A0A2Z3HY92"/>
<organism evidence="2 3">
    <name type="scientific">Phenylobacterium parvum</name>
    <dbReference type="NCBI Taxonomy" id="2201350"/>
    <lineage>
        <taxon>Bacteria</taxon>
        <taxon>Pseudomonadati</taxon>
        <taxon>Pseudomonadota</taxon>
        <taxon>Alphaproteobacteria</taxon>
        <taxon>Caulobacterales</taxon>
        <taxon>Caulobacteraceae</taxon>
        <taxon>Phenylobacterium</taxon>
    </lineage>
</organism>
<evidence type="ECO:0000259" key="1">
    <source>
        <dbReference type="PROSITE" id="PS51186"/>
    </source>
</evidence>
<dbReference type="SUPFAM" id="SSF55729">
    <property type="entry name" value="Acyl-CoA N-acyltransferases (Nat)"/>
    <property type="match status" value="1"/>
</dbReference>
<dbReference type="GO" id="GO:0016747">
    <property type="term" value="F:acyltransferase activity, transferring groups other than amino-acyl groups"/>
    <property type="evidence" value="ECO:0007669"/>
    <property type="project" value="InterPro"/>
</dbReference>
<proteinExistence type="predicted"/>
<dbReference type="OrthoDB" id="5295305at2"/>
<sequence length="200" mass="22238">MVPDFPHRPLANAFVTLEPLSEAHREPLRAACAADPEIWETQYSLSLYGENFDRFWNGKRIADRDSGAARHFAVMSDTRCVGVTGFLKIDRANAALEIGLTYYAPQARGGHVNPSAKRLLLEEAFAAGFVRVQFHVDEINARSRAAVLKLGATFEGVQRWDRVVWTGRRRSTAVYSIIAPDWPAVREGLDRRLAAFGPGA</sequence>
<dbReference type="PROSITE" id="PS51186">
    <property type="entry name" value="GNAT"/>
    <property type="match status" value="1"/>
</dbReference>
<dbReference type="Pfam" id="PF13302">
    <property type="entry name" value="Acetyltransf_3"/>
    <property type="match status" value="1"/>
</dbReference>
<evidence type="ECO:0000313" key="3">
    <source>
        <dbReference type="Proteomes" id="UP000247763"/>
    </source>
</evidence>
<dbReference type="InterPro" id="IPR000182">
    <property type="entry name" value="GNAT_dom"/>
</dbReference>
<dbReference type="InterPro" id="IPR016181">
    <property type="entry name" value="Acyl_CoA_acyltransferase"/>
</dbReference>
<dbReference type="PANTHER" id="PTHR43610:SF1">
    <property type="entry name" value="N-ACETYLTRANSFERASE DOMAIN-CONTAINING PROTEIN"/>
    <property type="match status" value="1"/>
</dbReference>
<keyword evidence="2" id="KW-0808">Transferase</keyword>
<reference evidence="3" key="1">
    <citation type="submission" date="2018-05" db="EMBL/GenBank/DDBJ databases">
        <title>Genome sequencing of Phenylobacterium sp. HYN0004.</title>
        <authorList>
            <person name="Yi H."/>
            <person name="Baek C."/>
        </authorList>
    </citation>
    <scope>NUCLEOTIDE SEQUENCE [LARGE SCALE GENOMIC DNA]</scope>
    <source>
        <strain evidence="3">HYN0004</strain>
    </source>
</reference>
<evidence type="ECO:0000313" key="2">
    <source>
        <dbReference type="EMBL" id="AWM78311.1"/>
    </source>
</evidence>
<name>A0A2Z3HY92_9CAUL</name>
<accession>A0A2Z3HY92</accession>
<dbReference type="Gene3D" id="3.40.630.30">
    <property type="match status" value="1"/>
</dbReference>
<feature type="domain" description="N-acetyltransferase" evidence="1">
    <location>
        <begin position="15"/>
        <end position="181"/>
    </location>
</feature>
<dbReference type="PANTHER" id="PTHR43610">
    <property type="entry name" value="BLL6696 PROTEIN"/>
    <property type="match status" value="1"/>
</dbReference>
<dbReference type="Proteomes" id="UP000247763">
    <property type="component" value="Chromosome"/>
</dbReference>